<dbReference type="AlphaFoldDB" id="A0A3Q3C5P2"/>
<dbReference type="Gene3D" id="3.80.20.20">
    <property type="entry name" value="Receptor L-domain"/>
    <property type="match status" value="1"/>
</dbReference>
<accession>A0A3Q3C5P2</accession>
<dbReference type="InterPro" id="IPR036941">
    <property type="entry name" value="Rcpt_L-dom_sf"/>
</dbReference>
<dbReference type="Proteomes" id="UP000264840">
    <property type="component" value="Unplaced"/>
</dbReference>
<reference evidence="1" key="2">
    <citation type="submission" date="2025-09" db="UniProtKB">
        <authorList>
            <consortium name="Ensembl"/>
        </authorList>
    </citation>
    <scope>IDENTIFICATION</scope>
</reference>
<protein>
    <submittedName>
        <fullName evidence="1">Uncharacterized protein</fullName>
    </submittedName>
</protein>
<reference evidence="1" key="1">
    <citation type="submission" date="2025-08" db="UniProtKB">
        <authorList>
            <consortium name="Ensembl"/>
        </authorList>
    </citation>
    <scope>IDENTIFICATION</scope>
</reference>
<dbReference type="Ensembl" id="ENSHBUT00000033393.1">
    <property type="protein sequence ID" value="ENSHBUP00000014471.1"/>
    <property type="gene ID" value="ENSHBUG00000016348.1"/>
</dbReference>
<dbReference type="STRING" id="8153.ENSHBUP00000014471"/>
<dbReference type="OMA" id="NGRAFVF"/>
<evidence type="ECO:0000313" key="2">
    <source>
        <dbReference type="Proteomes" id="UP000264840"/>
    </source>
</evidence>
<proteinExistence type="predicted"/>
<dbReference type="SUPFAM" id="SSF52058">
    <property type="entry name" value="L domain-like"/>
    <property type="match status" value="1"/>
</dbReference>
<keyword evidence="2" id="KW-1185">Reference proteome</keyword>
<organism evidence="1 2">
    <name type="scientific">Haplochromis burtoni</name>
    <name type="common">Burton's mouthbrooder</name>
    <name type="synonym">Chromis burtoni</name>
    <dbReference type="NCBI Taxonomy" id="8153"/>
    <lineage>
        <taxon>Eukaryota</taxon>
        <taxon>Metazoa</taxon>
        <taxon>Chordata</taxon>
        <taxon>Craniata</taxon>
        <taxon>Vertebrata</taxon>
        <taxon>Euteleostomi</taxon>
        <taxon>Actinopterygii</taxon>
        <taxon>Neopterygii</taxon>
        <taxon>Teleostei</taxon>
        <taxon>Neoteleostei</taxon>
        <taxon>Acanthomorphata</taxon>
        <taxon>Ovalentaria</taxon>
        <taxon>Cichlomorphae</taxon>
        <taxon>Cichliformes</taxon>
        <taxon>Cichlidae</taxon>
        <taxon>African cichlids</taxon>
        <taxon>Pseudocrenilabrinae</taxon>
        <taxon>Haplochromini</taxon>
        <taxon>Haplochromis</taxon>
    </lineage>
</organism>
<name>A0A3Q3C5P2_HAPBU</name>
<evidence type="ECO:0000313" key="1">
    <source>
        <dbReference type="Ensembl" id="ENSHBUP00000014471.1"/>
    </source>
</evidence>
<sequence length="97" mass="10978">DVKFKICRYSLSFSLAFRGTAADVVHSLSLSVCQGMSNHLSLLGTYEQHYDSMVRMYSNCSVVLENLEITYTQEHHDLSFLQVSHRPSASTNQCTNK</sequence>